<sequence>MKKTLIALIISLAFVPVTLQAQSYAAMWKDVETAKKQDLPRKQMTLIEKIADKARAEKNHGQLLEAELRHSAVLLDITPDSLQPIVTKFEREAAEAEKEDKVLAAVYYSVLGKIYNRNRMLGEDHATVAREYYRKSLANPDMLASHTVDNLGSLIEKGEDSRFFGNNLLSMLCMEAGDYETLRNWYAAKGDRRAEMMSAYLLLTNSGYKPRRAMIASLDSLIGIYADLPECGIIAVKRCETMNEDRMFSTKERIDYIDYALGKWGKTYNMNNLVNMRNELTQPEFNIKMERNVVLPGKASTLWLTELRNIGMLKISVSLLKGVDGTTKLNPSHVYDYNKLKPMIVAGSRKVYERKFAKHPEYVTFADSVVIDGMPCGVYLVEAVSDNKNIGTQRSLLYVTDLYVMQQQLPQKKIRYAVVSATTGQPVPGAKLWVDSRRGGAKVLTCGNDGETIYSYGVNEPYQLRPYTATDKAFPRRSAWSNFSYYPNKTERDYVNIYTDRAIYRPGQTVHVSAVAFRNKHGEETSACDGRQMKLVLKDANHKTVKEVSVTTDAYGTVSADFTLPATGLTGMFSVRTDMGQGATRYFRVEEYKRPTFKIEFDEVNKEYRNGDTLVVKGRAKTFAGVPVQGAKVSYTVDRSSALWWRFLADSNGDEQLEEAETVTDDEGLFEIRMPMLLPDDEDDDEEDGISPYKMPARFYTITASADVTDAGGETQHGSLALPLGSKPTFFACDMPEKTERDSLKTIRFILKNAVGKDIEGDIRYSVDGSDVYTAQANKPVPVDNIREKLLVSGRHKLTAVCGNDTIEKEFVVFSLEDTVPCVQTDEWFYTTSNTFPRGGGPVYVQIGTSDEDVHVLYTLITGDRVIDSRVIKLSNSVETAMFEDCNDIEGGVLLNFAWVKNGVMHKYSTTIERPLPDKRLVAKWTTFRDRLTPGQKEEWTLNVTRPDGTPAKAQLMATLYDKSLDVFEPHSWTFNTQISRNMPYSSWSSPYMDIMRLNGAESLKSLKTHILKFNKFDNNYFMSSLLYGYKMMVRGLGVMKAEAKMADSNMLYDTVEQPALQEVVTVGYGVSAKKSMSTGSVAVENAAEDAGAEYEDVGGQSSAGAVQVRENLNETAFFYPSLATDDNGNVNIRFTLPESVTTWRFMGLVHDRDMNNGLVYGDAVAKKDIMVQPNMPRFVRSGDNATISVRVFNTSESDVTGKVRMELVDPETEKIVYKSEMPVTVDANGTGNVVFGYSPDDKYTLLICRVVAEGKTFSDGEQHYLPILPSMESVIRTLPFVQHGAGTKTLDVEKMFPAGTKNATLTVEYTNNPAWLAVQALPFVSNVSENNAISLAAAYYANSLGAHIVKQSPRIKTVFEQWKNEPAGTGTSLMSALEKNSELKTLVLDETPWVADAEDEADRKRRISNFFDASALENRMGATLESLRKLQNNDGSWSWWKGMDGSSCITLEVAEFLVRLDALAGKQSETSSIISRALKYLGNEAVKEVEEMKRMEKEGRAFGVNGYHALQFLYINTLSGRTLTAKEKEAARYFMDYLMKKKETQSIYAKALMSIVLAGQGKTREAKEYVQSLKEYTVMTEAMGRYYDTPRAGYSWLDYRIPTQVAAMEAISRVSPEDVQTVDEMRRWLLQQKRTQDWGTPVNSVNAIYAFLNGNTGVLDKGEDAVLAVDGKRIDTSAGTAGLGYVKTSMDGEKVRTFTATKTSDGTSWGALYARFMQNTAEVETHSAGLEVKREIISGGKKVASAGADAVAGPSVGNRVTVRITVKADRDYDFVQVTDKRAACLEPVQQLTGYGWGYYCTSKDYTTNFYFDRMKKGTHIIEKEYYVDREGSYETGTCTVQCAYAPEFMARDRSLTIKVR</sequence>
<dbReference type="Pfam" id="PF00207">
    <property type="entry name" value="A2M"/>
    <property type="match status" value="1"/>
</dbReference>
<feature type="domain" description="Alpha-2-macroglobulin" evidence="3">
    <location>
        <begin position="1116"/>
        <end position="1206"/>
    </location>
</feature>
<gene>
    <name evidence="4" type="ORF">HPS54_05710</name>
</gene>
<dbReference type="PANTHER" id="PTHR40094">
    <property type="entry name" value="ALPHA-2-MACROGLOBULIN HOMOLOG"/>
    <property type="match status" value="1"/>
</dbReference>
<dbReference type="InterPro" id="IPR041246">
    <property type="entry name" value="Bact_MG10"/>
</dbReference>
<evidence type="ECO:0000313" key="4">
    <source>
        <dbReference type="EMBL" id="NPE25015.1"/>
    </source>
</evidence>
<accession>A0ABX2B2T3</accession>
<evidence type="ECO:0000256" key="2">
    <source>
        <dbReference type="SAM" id="SignalP"/>
    </source>
</evidence>
<dbReference type="SMART" id="SM01360">
    <property type="entry name" value="A2M"/>
    <property type="match status" value="1"/>
</dbReference>
<evidence type="ECO:0000256" key="1">
    <source>
        <dbReference type="ARBA" id="ARBA00010556"/>
    </source>
</evidence>
<comment type="caution">
    <text evidence="4">The sequence shown here is derived from an EMBL/GenBank/DDBJ whole genome shotgun (WGS) entry which is preliminary data.</text>
</comment>
<comment type="similarity">
    <text evidence="1">Belongs to the protease inhibitor I39 (alpha-2-macroglobulin) family. Bacterial alpha-2-macroglobulin subfamily.</text>
</comment>
<evidence type="ECO:0000313" key="5">
    <source>
        <dbReference type="Proteomes" id="UP000820977"/>
    </source>
</evidence>
<evidence type="ECO:0000259" key="3">
    <source>
        <dbReference type="SMART" id="SM01360"/>
    </source>
</evidence>
<dbReference type="InterPro" id="IPR051802">
    <property type="entry name" value="YfhM-like"/>
</dbReference>
<dbReference type="InterPro" id="IPR001599">
    <property type="entry name" value="Macroglobln_a2"/>
</dbReference>
<proteinExistence type="inferred from homology"/>
<organism evidence="4 5">
    <name type="scientific">Xylanibacter caecicola</name>
    <dbReference type="NCBI Taxonomy" id="2736294"/>
    <lineage>
        <taxon>Bacteria</taxon>
        <taxon>Pseudomonadati</taxon>
        <taxon>Bacteroidota</taxon>
        <taxon>Bacteroidia</taxon>
        <taxon>Bacteroidales</taxon>
        <taxon>Prevotellaceae</taxon>
        <taxon>Xylanibacter</taxon>
    </lineage>
</organism>
<dbReference type="Proteomes" id="UP000820977">
    <property type="component" value="Unassembled WGS sequence"/>
</dbReference>
<feature type="chain" id="PRO_5045067600" evidence="2">
    <location>
        <begin position="22"/>
        <end position="1861"/>
    </location>
</feature>
<keyword evidence="5" id="KW-1185">Reference proteome</keyword>
<dbReference type="Pfam" id="PF01835">
    <property type="entry name" value="MG2"/>
    <property type="match status" value="1"/>
</dbReference>
<dbReference type="RefSeq" id="WP_172344498.1">
    <property type="nucleotide sequence ID" value="NZ_JABKKJ010000006.1"/>
</dbReference>
<feature type="signal peptide" evidence="2">
    <location>
        <begin position="1"/>
        <end position="21"/>
    </location>
</feature>
<dbReference type="Gene3D" id="2.60.40.1930">
    <property type="match status" value="1"/>
</dbReference>
<dbReference type="EMBL" id="JABKKJ010000006">
    <property type="protein sequence ID" value="NPE25015.1"/>
    <property type="molecule type" value="Genomic_DNA"/>
</dbReference>
<protein>
    <submittedName>
        <fullName evidence="4">Alpha-2-macroglobulin</fullName>
    </submittedName>
</protein>
<dbReference type="InterPro" id="IPR002890">
    <property type="entry name" value="MG2"/>
</dbReference>
<dbReference type="SUPFAM" id="SSF48239">
    <property type="entry name" value="Terpenoid cyclases/Protein prenyltransferases"/>
    <property type="match status" value="1"/>
</dbReference>
<dbReference type="InterPro" id="IPR008930">
    <property type="entry name" value="Terpenoid_cyclase/PrenylTrfase"/>
</dbReference>
<dbReference type="Gene3D" id="1.50.10.20">
    <property type="match status" value="1"/>
</dbReference>
<reference evidence="4 5" key="1">
    <citation type="submission" date="2020-05" db="EMBL/GenBank/DDBJ databases">
        <title>Distinct polysaccharide utilization as determinants for interspecies competition between intestinal Prevotella spp.</title>
        <authorList>
            <person name="Galvez E.J.C."/>
            <person name="Iljazovic A."/>
            <person name="Strowig T."/>
        </authorList>
    </citation>
    <scope>NUCLEOTIDE SEQUENCE [LARGE SCALE GENOMIC DNA]</scope>
    <source>
        <strain evidence="4 5">PCHR</strain>
    </source>
</reference>
<dbReference type="PANTHER" id="PTHR40094:SF1">
    <property type="entry name" value="UBIQUITIN DOMAIN-CONTAINING PROTEIN"/>
    <property type="match status" value="1"/>
</dbReference>
<dbReference type="Pfam" id="PF17973">
    <property type="entry name" value="bMG10"/>
    <property type="match status" value="1"/>
</dbReference>
<keyword evidence="2" id="KW-0732">Signal</keyword>
<name>A0ABX2B2T3_9BACT</name>